<dbReference type="Proteomes" id="UP001596298">
    <property type="component" value="Unassembled WGS sequence"/>
</dbReference>
<protein>
    <submittedName>
        <fullName evidence="1">Uncharacterized protein</fullName>
    </submittedName>
</protein>
<dbReference type="RefSeq" id="WP_382404953.1">
    <property type="nucleotide sequence ID" value="NZ_JBHSWH010000002.1"/>
</dbReference>
<name>A0ABW2AMX2_9MICO</name>
<reference evidence="2" key="1">
    <citation type="journal article" date="2019" name="Int. J. Syst. Evol. Microbiol.">
        <title>The Global Catalogue of Microorganisms (GCM) 10K type strain sequencing project: providing services to taxonomists for standard genome sequencing and annotation.</title>
        <authorList>
            <consortium name="The Broad Institute Genomics Platform"/>
            <consortium name="The Broad Institute Genome Sequencing Center for Infectious Disease"/>
            <person name="Wu L."/>
            <person name="Ma J."/>
        </authorList>
    </citation>
    <scope>NUCLEOTIDE SEQUENCE [LARGE SCALE GENOMIC DNA]</scope>
    <source>
        <strain evidence="2">CCUG 58127</strain>
    </source>
</reference>
<dbReference type="EMBL" id="JBHSWH010000002">
    <property type="protein sequence ID" value="MFC6708143.1"/>
    <property type="molecule type" value="Genomic_DNA"/>
</dbReference>
<proteinExistence type="predicted"/>
<keyword evidence="2" id="KW-1185">Reference proteome</keyword>
<gene>
    <name evidence="1" type="ORF">ACFQDH_23615</name>
</gene>
<sequence length="82" mass="9177">MVGERRLPEIGYGEGRQPQLSTCPVGQILREFPHQPCVFVCRVRGQLLPPSDHPAQFGRDVVHRHSVWRCATARFGDGAGRV</sequence>
<evidence type="ECO:0000313" key="1">
    <source>
        <dbReference type="EMBL" id="MFC6708143.1"/>
    </source>
</evidence>
<accession>A0ABW2AMX2</accession>
<organism evidence="1 2">
    <name type="scientific">Flexivirga alba</name>
    <dbReference type="NCBI Taxonomy" id="702742"/>
    <lineage>
        <taxon>Bacteria</taxon>
        <taxon>Bacillati</taxon>
        <taxon>Actinomycetota</taxon>
        <taxon>Actinomycetes</taxon>
        <taxon>Micrococcales</taxon>
        <taxon>Dermacoccaceae</taxon>
        <taxon>Flexivirga</taxon>
    </lineage>
</organism>
<evidence type="ECO:0000313" key="2">
    <source>
        <dbReference type="Proteomes" id="UP001596298"/>
    </source>
</evidence>
<comment type="caution">
    <text evidence="1">The sequence shown here is derived from an EMBL/GenBank/DDBJ whole genome shotgun (WGS) entry which is preliminary data.</text>
</comment>